<dbReference type="Proteomes" id="UP001153321">
    <property type="component" value="Chromosome Z"/>
</dbReference>
<reference evidence="2" key="1">
    <citation type="submission" date="2022-02" db="EMBL/GenBank/DDBJ databases">
        <authorList>
            <person name="King R."/>
        </authorList>
    </citation>
    <scope>NUCLEOTIDE SEQUENCE</scope>
</reference>
<accession>A0A9P0N9Z0</accession>
<evidence type="ECO:0000313" key="2">
    <source>
        <dbReference type="EMBL" id="CAH1647801.1"/>
    </source>
</evidence>
<evidence type="ECO:0000256" key="1">
    <source>
        <dbReference type="SAM" id="Phobius"/>
    </source>
</evidence>
<keyword evidence="1" id="KW-0472">Membrane</keyword>
<gene>
    <name evidence="2" type="ORF">SPLIT_LOCUS13146</name>
</gene>
<dbReference type="AlphaFoldDB" id="A0A9P0N9Z0"/>
<keyword evidence="1" id="KW-1133">Transmembrane helix</keyword>
<keyword evidence="1" id="KW-0812">Transmembrane</keyword>
<sequence length="114" mass="13146">MDVLSVKTYGGVIKSTDLEILCESEPTIANKRSPITVIKLRCRRRALQPLSKAFYTTTGAHIRRSLGRHLRYFIAIASEATPITRMQNYFILFYSYFILSYVGNFSRIYKSKVL</sequence>
<keyword evidence="3" id="KW-1185">Reference proteome</keyword>
<evidence type="ECO:0000313" key="3">
    <source>
        <dbReference type="Proteomes" id="UP001153321"/>
    </source>
</evidence>
<dbReference type="EMBL" id="LR824562">
    <property type="protein sequence ID" value="CAH1647801.1"/>
    <property type="molecule type" value="Genomic_DNA"/>
</dbReference>
<name>A0A9P0N9Z0_SPOLI</name>
<protein>
    <submittedName>
        <fullName evidence="2">Uncharacterized protein</fullName>
    </submittedName>
</protein>
<proteinExistence type="predicted"/>
<organism evidence="2 3">
    <name type="scientific">Spodoptera littoralis</name>
    <name type="common">Egyptian cotton leafworm</name>
    <dbReference type="NCBI Taxonomy" id="7109"/>
    <lineage>
        <taxon>Eukaryota</taxon>
        <taxon>Metazoa</taxon>
        <taxon>Ecdysozoa</taxon>
        <taxon>Arthropoda</taxon>
        <taxon>Hexapoda</taxon>
        <taxon>Insecta</taxon>
        <taxon>Pterygota</taxon>
        <taxon>Neoptera</taxon>
        <taxon>Endopterygota</taxon>
        <taxon>Lepidoptera</taxon>
        <taxon>Glossata</taxon>
        <taxon>Ditrysia</taxon>
        <taxon>Noctuoidea</taxon>
        <taxon>Noctuidae</taxon>
        <taxon>Amphipyrinae</taxon>
        <taxon>Spodoptera</taxon>
    </lineage>
</organism>
<feature type="transmembrane region" description="Helical" evidence="1">
    <location>
        <begin position="89"/>
        <end position="109"/>
    </location>
</feature>